<dbReference type="InterPro" id="IPR001497">
    <property type="entry name" value="MethylDNA_cys_MeTrfase_AS"/>
</dbReference>
<dbReference type="InterPro" id="IPR036631">
    <property type="entry name" value="MGMT_N_sf"/>
</dbReference>
<dbReference type="Gene3D" id="3.30.160.70">
    <property type="entry name" value="Methylated DNA-protein cysteine methyltransferase domain"/>
    <property type="match status" value="1"/>
</dbReference>
<keyword evidence="6 9" id="KW-0227">DNA damage</keyword>
<evidence type="ECO:0000256" key="9">
    <source>
        <dbReference type="HAMAP-Rule" id="MF_00772"/>
    </source>
</evidence>
<comment type="miscellaneous">
    <text evidence="9">This enzyme catalyzes only one turnover and therefore is not strictly catalytic. According to one definition, an enzyme is a biocatalyst that acts repeatedly and over many reaction cycles.</text>
</comment>
<dbReference type="Pfam" id="PF02870">
    <property type="entry name" value="Methyltransf_1N"/>
    <property type="match status" value="1"/>
</dbReference>
<dbReference type="SUPFAM" id="SSF53155">
    <property type="entry name" value="Methylated DNA-protein cysteine methyltransferase domain"/>
    <property type="match status" value="1"/>
</dbReference>
<organism evidence="12">
    <name type="scientific">Sporolactobacillus sp. Y61</name>
    <dbReference type="NCBI Taxonomy" id="3160863"/>
    <lineage>
        <taxon>Bacteria</taxon>
        <taxon>Bacillati</taxon>
        <taxon>Bacillota</taxon>
        <taxon>Bacilli</taxon>
        <taxon>Bacillales</taxon>
        <taxon>Sporolactobacillaceae</taxon>
        <taxon>Sporolactobacillus</taxon>
    </lineage>
</organism>
<reference evidence="12" key="1">
    <citation type="submission" date="2024-06" db="EMBL/GenBank/DDBJ databases">
        <authorList>
            <person name="Fan A."/>
            <person name="Zhang F.Y."/>
            <person name="Zhang L."/>
        </authorList>
    </citation>
    <scope>NUCLEOTIDE SEQUENCE</scope>
    <source>
        <strain evidence="12">Y61</strain>
    </source>
</reference>
<dbReference type="InterPro" id="IPR036388">
    <property type="entry name" value="WH-like_DNA-bd_sf"/>
</dbReference>
<dbReference type="InterPro" id="IPR036217">
    <property type="entry name" value="MethylDNA_cys_MeTrfase_DNAb"/>
</dbReference>
<dbReference type="GO" id="GO:0006307">
    <property type="term" value="P:DNA alkylation repair"/>
    <property type="evidence" value="ECO:0007669"/>
    <property type="project" value="UniProtKB-UniRule"/>
</dbReference>
<evidence type="ECO:0000256" key="7">
    <source>
        <dbReference type="ARBA" id="ARBA00023204"/>
    </source>
</evidence>
<evidence type="ECO:0000313" key="12">
    <source>
        <dbReference type="EMBL" id="XCJ16856.1"/>
    </source>
</evidence>
<protein>
    <recommendedName>
        <fullName evidence="9">Methylated-DNA--protein-cysteine methyltransferase</fullName>
        <ecNumber evidence="9">2.1.1.63</ecNumber>
    </recommendedName>
    <alternativeName>
        <fullName evidence="9">6-O-methylguanine-DNA methyltransferase</fullName>
        <shortName evidence="9">MGMT</shortName>
    </alternativeName>
    <alternativeName>
        <fullName evidence="9">O-6-methylguanine-DNA-alkyltransferase</fullName>
    </alternativeName>
</protein>
<dbReference type="NCBIfam" id="TIGR00589">
    <property type="entry name" value="ogt"/>
    <property type="match status" value="1"/>
</dbReference>
<comment type="function">
    <text evidence="9">Involved in the cellular defense against the biological effects of O6-methylguanine (O6-MeG) and O4-methylthymine (O4-MeT) in DNA. Repairs the methylated nucleobase in DNA by stoichiometrically transferring the methyl group to a cysteine residue in the enzyme. This is a suicide reaction: the enzyme is irreversibly inactivated.</text>
</comment>
<dbReference type="Gene3D" id="1.10.10.10">
    <property type="entry name" value="Winged helix-like DNA-binding domain superfamily/Winged helix DNA-binding domain"/>
    <property type="match status" value="1"/>
</dbReference>
<evidence type="ECO:0000256" key="5">
    <source>
        <dbReference type="ARBA" id="ARBA00022679"/>
    </source>
</evidence>
<dbReference type="GO" id="GO:0005737">
    <property type="term" value="C:cytoplasm"/>
    <property type="evidence" value="ECO:0007669"/>
    <property type="project" value="UniProtKB-SubCell"/>
</dbReference>
<evidence type="ECO:0000259" key="10">
    <source>
        <dbReference type="Pfam" id="PF01035"/>
    </source>
</evidence>
<dbReference type="InterPro" id="IPR023546">
    <property type="entry name" value="MGMT"/>
</dbReference>
<feature type="active site" description="Nucleophile; methyl group acceptor" evidence="9">
    <location>
        <position position="142"/>
    </location>
</feature>
<evidence type="ECO:0000256" key="3">
    <source>
        <dbReference type="ARBA" id="ARBA00022490"/>
    </source>
</evidence>
<dbReference type="InterPro" id="IPR014048">
    <property type="entry name" value="MethylDNA_cys_MeTrfase_DNA-bd"/>
</dbReference>
<keyword evidence="4 9" id="KW-0489">Methyltransferase</keyword>
<dbReference type="RefSeq" id="WP_353948221.1">
    <property type="nucleotide sequence ID" value="NZ_CP159510.1"/>
</dbReference>
<dbReference type="InterPro" id="IPR008332">
    <property type="entry name" value="MethylG_MeTrfase_N"/>
</dbReference>
<dbReference type="AlphaFoldDB" id="A0AAU8IEW3"/>
<feature type="domain" description="Methylated-DNA-[protein]-cysteine S-methyltransferase DNA binding" evidence="10">
    <location>
        <begin position="91"/>
        <end position="170"/>
    </location>
</feature>
<gene>
    <name evidence="12" type="ORF">ABNN70_14685</name>
</gene>
<dbReference type="SUPFAM" id="SSF46767">
    <property type="entry name" value="Methylated DNA-protein cysteine methyltransferase, C-terminal domain"/>
    <property type="match status" value="1"/>
</dbReference>
<evidence type="ECO:0000256" key="4">
    <source>
        <dbReference type="ARBA" id="ARBA00022603"/>
    </source>
</evidence>
<dbReference type="Pfam" id="PF01035">
    <property type="entry name" value="DNA_binding_1"/>
    <property type="match status" value="1"/>
</dbReference>
<evidence type="ECO:0000256" key="6">
    <source>
        <dbReference type="ARBA" id="ARBA00022763"/>
    </source>
</evidence>
<evidence type="ECO:0000259" key="11">
    <source>
        <dbReference type="Pfam" id="PF02870"/>
    </source>
</evidence>
<dbReference type="PANTHER" id="PTHR10815">
    <property type="entry name" value="METHYLATED-DNA--PROTEIN-CYSTEINE METHYLTRANSFERASE"/>
    <property type="match status" value="1"/>
</dbReference>
<sequence length="176" mass="19349">MENGESLSACTLDTPVGALTLVMYGDSLCRIAFGNLNETRQDLISRARRMNLPEDVKVDDEACAPAVRQIREYFAGTRRGFNLKLMLKGTDFQKKVWAALARIPYGQTRSYKEIAESAGRPKAVRAVGGANNRNPLPIVIPCHRVIGSDGSLVGYGGGLDCKRKLLQFEEKESSNE</sequence>
<evidence type="ECO:0000256" key="2">
    <source>
        <dbReference type="ARBA" id="ARBA00008711"/>
    </source>
</evidence>
<dbReference type="CDD" id="cd06445">
    <property type="entry name" value="ATase"/>
    <property type="match status" value="1"/>
</dbReference>
<dbReference type="FunFam" id="1.10.10.10:FF:000214">
    <property type="entry name" value="Methylated-DNA--protein-cysteine methyltransferase"/>
    <property type="match status" value="1"/>
</dbReference>
<dbReference type="GO" id="GO:0032259">
    <property type="term" value="P:methylation"/>
    <property type="evidence" value="ECO:0007669"/>
    <property type="project" value="UniProtKB-KW"/>
</dbReference>
<dbReference type="PROSITE" id="PS00374">
    <property type="entry name" value="MGMT"/>
    <property type="match status" value="1"/>
</dbReference>
<dbReference type="PANTHER" id="PTHR10815:SF5">
    <property type="entry name" value="METHYLATED-DNA--PROTEIN-CYSTEINE METHYLTRANSFERASE"/>
    <property type="match status" value="1"/>
</dbReference>
<comment type="similarity">
    <text evidence="2 9">Belongs to the MGMT family.</text>
</comment>
<feature type="domain" description="Methylguanine DNA methyltransferase ribonuclease-like" evidence="11">
    <location>
        <begin position="11"/>
        <end position="85"/>
    </location>
</feature>
<dbReference type="HAMAP" id="MF_00772">
    <property type="entry name" value="OGT"/>
    <property type="match status" value="1"/>
</dbReference>
<keyword evidence="5 9" id="KW-0808">Transferase</keyword>
<evidence type="ECO:0000256" key="1">
    <source>
        <dbReference type="ARBA" id="ARBA00001286"/>
    </source>
</evidence>
<proteinExistence type="inferred from homology"/>
<keyword evidence="3 9" id="KW-0963">Cytoplasm</keyword>
<comment type="catalytic activity">
    <reaction evidence="1 9">
        <text>a 4-O-methyl-thymidine in DNA + L-cysteinyl-[protein] = a thymidine in DNA + S-methyl-L-cysteinyl-[protein]</text>
        <dbReference type="Rhea" id="RHEA:53428"/>
        <dbReference type="Rhea" id="RHEA-COMP:10131"/>
        <dbReference type="Rhea" id="RHEA-COMP:10132"/>
        <dbReference type="Rhea" id="RHEA-COMP:13555"/>
        <dbReference type="Rhea" id="RHEA-COMP:13556"/>
        <dbReference type="ChEBI" id="CHEBI:29950"/>
        <dbReference type="ChEBI" id="CHEBI:82612"/>
        <dbReference type="ChEBI" id="CHEBI:137386"/>
        <dbReference type="ChEBI" id="CHEBI:137387"/>
        <dbReference type="EC" id="2.1.1.63"/>
    </reaction>
</comment>
<comment type="catalytic activity">
    <reaction evidence="8 9">
        <text>a 6-O-methyl-2'-deoxyguanosine in DNA + L-cysteinyl-[protein] = S-methyl-L-cysteinyl-[protein] + a 2'-deoxyguanosine in DNA</text>
        <dbReference type="Rhea" id="RHEA:24000"/>
        <dbReference type="Rhea" id="RHEA-COMP:10131"/>
        <dbReference type="Rhea" id="RHEA-COMP:10132"/>
        <dbReference type="Rhea" id="RHEA-COMP:11367"/>
        <dbReference type="Rhea" id="RHEA-COMP:11368"/>
        <dbReference type="ChEBI" id="CHEBI:29950"/>
        <dbReference type="ChEBI" id="CHEBI:82612"/>
        <dbReference type="ChEBI" id="CHEBI:85445"/>
        <dbReference type="ChEBI" id="CHEBI:85448"/>
        <dbReference type="EC" id="2.1.1.63"/>
    </reaction>
</comment>
<dbReference type="EMBL" id="CP159510">
    <property type="protein sequence ID" value="XCJ16856.1"/>
    <property type="molecule type" value="Genomic_DNA"/>
</dbReference>
<dbReference type="GO" id="GO:0003908">
    <property type="term" value="F:methylated-DNA-[protein]-cysteine S-methyltransferase activity"/>
    <property type="evidence" value="ECO:0007669"/>
    <property type="project" value="UniProtKB-UniRule"/>
</dbReference>
<name>A0AAU8IEW3_9BACL</name>
<dbReference type="EC" id="2.1.1.63" evidence="9"/>
<comment type="subcellular location">
    <subcellularLocation>
        <location evidence="9">Cytoplasm</location>
    </subcellularLocation>
</comment>
<evidence type="ECO:0000256" key="8">
    <source>
        <dbReference type="ARBA" id="ARBA00049348"/>
    </source>
</evidence>
<accession>A0AAU8IEW3</accession>
<keyword evidence="7 9" id="KW-0234">DNA repair</keyword>